<dbReference type="GO" id="GO:0016780">
    <property type="term" value="F:phosphotransferase activity, for other substituted phosphate groups"/>
    <property type="evidence" value="ECO:0007669"/>
    <property type="project" value="TreeGrafter"/>
</dbReference>
<reference evidence="11" key="1">
    <citation type="submission" date="2016-10" db="EMBL/GenBank/DDBJ databases">
        <authorList>
            <person name="Varghese N."/>
            <person name="Submissions S."/>
        </authorList>
    </citation>
    <scope>NUCLEOTIDE SEQUENCE [LARGE SCALE GENOMIC DNA]</scope>
    <source>
        <strain evidence="11">DSM 45421</strain>
    </source>
</reference>
<evidence type="ECO:0000256" key="2">
    <source>
        <dbReference type="ARBA" id="ARBA00006464"/>
    </source>
</evidence>
<sequence length="533" mass="57904">MTQHGGGLAGGEESAVSPAGHRSRWHSLGVADRTHRLTGHPRASVLPNPPVRDAHQVGTARATREFLLPENYLDAAPCAGTAGGVESRSGRSIARVVWIPFIVVCADLAAFAAATALTSEPSPKLVALLTIVLVLFHVGGLYRPRLTLSVLDDAPAIVGRALAAGAAAMVLGGLDDGVAGTARLATSAAFGALSVVTRAAAYSVIRCARRRGRLYQRTLLLGAGTLAGYLAANLVAHPEYGLRPVGMLDDEPLLTEEERAVPVLGGYTDLNNVLLGERVDVVVVTYGSLREPLMIPLLRACDRLSCEIFFVPRLYEMHTVTRDTELLWGVPLVRMRRAAFRSGAWMAKRVTDLVISGLGLFLLLPLLGCCAVASRVETGCVLFRQIRIGMDGRPFTLLKFCSLRPAVESEAGTQWNIGEDTRVGPFGRFMRRTSLDELPQLFNVLRGDMSLVGPRPERPHFVDEFTRQYPWYTARHRVPVGLTGWAQVHGLRGDTSIADRARFDNFYIENWSMYGDVKILLRTAAQVLRAAGR</sequence>
<dbReference type="OrthoDB" id="9808602at2"/>
<dbReference type="PANTHER" id="PTHR30576">
    <property type="entry name" value="COLANIC BIOSYNTHESIS UDP-GLUCOSE LIPID CARRIER TRANSFERASE"/>
    <property type="match status" value="1"/>
</dbReference>
<dbReference type="Pfam" id="PF02397">
    <property type="entry name" value="Bac_transf"/>
    <property type="match status" value="1"/>
</dbReference>
<feature type="transmembrane region" description="Helical" evidence="8">
    <location>
        <begin position="217"/>
        <end position="236"/>
    </location>
</feature>
<feature type="region of interest" description="Disordered" evidence="7">
    <location>
        <begin position="1"/>
        <end position="23"/>
    </location>
</feature>
<name>A0A1G6L4X8_9ACTN</name>
<dbReference type="GO" id="GO:0016020">
    <property type="term" value="C:membrane"/>
    <property type="evidence" value="ECO:0007669"/>
    <property type="project" value="UniProtKB-SubCell"/>
</dbReference>
<accession>A0A1G6L4X8</accession>
<feature type="transmembrane region" description="Helical" evidence="8">
    <location>
        <begin position="184"/>
        <end position="205"/>
    </location>
</feature>
<keyword evidence="4 8" id="KW-0812">Transmembrane</keyword>
<evidence type="ECO:0000256" key="4">
    <source>
        <dbReference type="ARBA" id="ARBA00022692"/>
    </source>
</evidence>
<proteinExistence type="inferred from homology"/>
<evidence type="ECO:0000256" key="1">
    <source>
        <dbReference type="ARBA" id="ARBA00004141"/>
    </source>
</evidence>
<evidence type="ECO:0000313" key="10">
    <source>
        <dbReference type="EMBL" id="SDC38369.1"/>
    </source>
</evidence>
<keyword evidence="11" id="KW-1185">Reference proteome</keyword>
<dbReference type="Gene3D" id="3.40.50.720">
    <property type="entry name" value="NAD(P)-binding Rossmann-like Domain"/>
    <property type="match status" value="1"/>
</dbReference>
<dbReference type="Pfam" id="PF13727">
    <property type="entry name" value="CoA_binding_3"/>
    <property type="match status" value="1"/>
</dbReference>
<feature type="transmembrane region" description="Helical" evidence="8">
    <location>
        <begin position="125"/>
        <end position="142"/>
    </location>
</feature>
<dbReference type="EMBL" id="FMZF01000002">
    <property type="protein sequence ID" value="SDC38369.1"/>
    <property type="molecule type" value="Genomic_DNA"/>
</dbReference>
<evidence type="ECO:0000256" key="7">
    <source>
        <dbReference type="SAM" id="MobiDB-lite"/>
    </source>
</evidence>
<comment type="subcellular location">
    <subcellularLocation>
        <location evidence="1">Membrane</location>
        <topology evidence="1">Multi-pass membrane protein</topology>
    </subcellularLocation>
</comment>
<dbReference type="InterPro" id="IPR003362">
    <property type="entry name" value="Bact_transf"/>
</dbReference>
<protein>
    <submittedName>
        <fullName evidence="10">Exopolysaccharide biosynthesis polyprenyl glycosylphosphotransferase</fullName>
    </submittedName>
</protein>
<organism evidence="10 11">
    <name type="scientific">Geodermatophilus telluris</name>
    <dbReference type="NCBI Taxonomy" id="1190417"/>
    <lineage>
        <taxon>Bacteria</taxon>
        <taxon>Bacillati</taxon>
        <taxon>Actinomycetota</taxon>
        <taxon>Actinomycetes</taxon>
        <taxon>Geodermatophilales</taxon>
        <taxon>Geodermatophilaceae</taxon>
        <taxon>Geodermatophilus</taxon>
    </lineage>
</organism>
<comment type="similarity">
    <text evidence="2">Belongs to the bacterial sugar transferase family.</text>
</comment>
<dbReference type="InterPro" id="IPR017475">
    <property type="entry name" value="EPS_sugar_tfrase"/>
</dbReference>
<dbReference type="AlphaFoldDB" id="A0A1G6L4X8"/>
<keyword evidence="6 8" id="KW-0472">Membrane</keyword>
<evidence type="ECO:0000313" key="11">
    <source>
        <dbReference type="Proteomes" id="UP000199416"/>
    </source>
</evidence>
<gene>
    <name evidence="10" type="ORF">SAMN05660690_1204</name>
</gene>
<dbReference type="STRING" id="1190417.SAMN05660690_1204"/>
<evidence type="ECO:0000256" key="5">
    <source>
        <dbReference type="ARBA" id="ARBA00022989"/>
    </source>
</evidence>
<evidence type="ECO:0000256" key="6">
    <source>
        <dbReference type="ARBA" id="ARBA00023136"/>
    </source>
</evidence>
<feature type="transmembrane region" description="Helical" evidence="8">
    <location>
        <begin position="96"/>
        <end position="119"/>
    </location>
</feature>
<keyword evidence="5 8" id="KW-1133">Transmembrane helix</keyword>
<feature type="compositionally biased region" description="Gly residues" evidence="7">
    <location>
        <begin position="1"/>
        <end position="10"/>
    </location>
</feature>
<feature type="domain" description="Bacterial sugar transferase" evidence="9">
    <location>
        <begin position="348"/>
        <end position="528"/>
    </location>
</feature>
<evidence type="ECO:0000256" key="3">
    <source>
        <dbReference type="ARBA" id="ARBA00022679"/>
    </source>
</evidence>
<keyword evidence="3 10" id="KW-0808">Transferase</keyword>
<dbReference type="PANTHER" id="PTHR30576:SF0">
    <property type="entry name" value="UNDECAPRENYL-PHOSPHATE N-ACETYLGALACTOSAMINYL 1-PHOSPHATE TRANSFERASE-RELATED"/>
    <property type="match status" value="1"/>
</dbReference>
<evidence type="ECO:0000259" key="9">
    <source>
        <dbReference type="Pfam" id="PF02397"/>
    </source>
</evidence>
<dbReference type="Proteomes" id="UP000199416">
    <property type="component" value="Unassembled WGS sequence"/>
</dbReference>
<evidence type="ECO:0000256" key="8">
    <source>
        <dbReference type="SAM" id="Phobius"/>
    </source>
</evidence>
<feature type="transmembrane region" description="Helical" evidence="8">
    <location>
        <begin position="154"/>
        <end position="172"/>
    </location>
</feature>
<dbReference type="NCBIfam" id="TIGR03025">
    <property type="entry name" value="EPS_sugtrans"/>
    <property type="match status" value="1"/>
</dbReference>